<sequence>MIRSCIWAVCLWSALATEPTQGINSEIITSDGKQYVSIYGEIKSDAYDKQLSYTTSKIYQIVDKDGHVVSRWELKSLVKVLIKMEARAVIDYAKRFDAYNAAETLEITTLRCPDFTDTNIGHCKRTPYGNKVRKLQQVDPHKVWKPGLPRLSYTVTAVITIEEEDGTVNKYDVIFNEHNKKGPVIDGNSYMQTVVVSTGSTNNMFCFGCYVIHRENEGVLNSMAVPFDVVGFGGTNLLGMLPSVWKRAVIASDSSTRTNELTFIGSPPTPDVFPADQLLNYRDDSPYLPSNCNCVEGCNMSGDSAQTVKYACSDDILLLAFSLHISADSVTLTQLIGKPVVLQSVVSLVRRQAILNITVGNEGMMPGVVTVKLLRCISSSPIVGSFTYTGKPIKHFIDVDKTAIYSFLLTSPANVIVAESLALSPGRCSIQFLQAAGPESESQAATSEATISWLGTVSGYAPGTYVRIDSPVQCVDPDIRFTAPQTSTLVCLVACSCDQTMEMGDIPSCRPVDCLAKYGHSRPYFSSIRGVCISTEEKAAEDGVSADDLFIPQYIPFTNISVDCGKGKKNNSTNILAVPCVCPEGATRYETREDNKLYMCLDDFVFADPEVPSWKNTVFRDVIEFFEKLKGKGFFEIVRLFFTTRVGRILLLIMSIILLIIFVPLFVRLCPLCVRCFMCCCKPCKSSYQLCRKPPKDTIQNAENCSRATGSVALLHDTLEVEAETADKSASLISPDPLIPEDVMVFNKLTAELSRYDNILIRNSILMKQIESISNLYALFEKKMSNKDDASGPVK</sequence>
<dbReference type="HOGENOM" id="CLU_353544_0_0_1"/>
<comment type="caution">
    <text evidence="1">The sequence shown here is derived from an EMBL/GenBank/DDBJ whole genome shotgun (WGS) entry which is preliminary data.</text>
</comment>
<name>A8BMX5_GIAIC</name>
<gene>
    <name evidence="1" type="ORF">GL50803_0016629</name>
</gene>
<dbReference type="Proteomes" id="UP000001548">
    <property type="component" value="Unassembled WGS sequence"/>
</dbReference>
<accession>A8BMX5</accession>
<evidence type="ECO:0000313" key="1">
    <source>
        <dbReference type="EMBL" id="KAE8305590.1"/>
    </source>
</evidence>
<dbReference type="AlphaFoldDB" id="A8BMX5"/>
<proteinExistence type="predicted"/>
<keyword evidence="2" id="KW-1185">Reference proteome</keyword>
<dbReference type="KEGG" id="gla:GL50803_0016629"/>
<reference evidence="1 2" key="1">
    <citation type="journal article" date="2007" name="Science">
        <title>Genomic minimalism in the early diverging intestinal parasite Giardia lamblia.</title>
        <authorList>
            <person name="Morrison H.G."/>
            <person name="McArthur A.G."/>
            <person name="Gillin F.D."/>
            <person name="Aley S.B."/>
            <person name="Adam R.D."/>
            <person name="Olsen G.J."/>
            <person name="Best A.A."/>
            <person name="Cande W.Z."/>
            <person name="Chen F."/>
            <person name="Cipriano M.J."/>
            <person name="Davids B.J."/>
            <person name="Dawson S.C."/>
            <person name="Elmendorf H.G."/>
            <person name="Hehl A.B."/>
            <person name="Holder M.E."/>
            <person name="Huse S.M."/>
            <person name="Kim U.U."/>
            <person name="Lasek-Nesselquist E."/>
            <person name="Manning G."/>
            <person name="Nigam A."/>
            <person name="Nixon J.E."/>
            <person name="Palm D."/>
            <person name="Passamaneck N.E."/>
            <person name="Prabhu A."/>
            <person name="Reich C.I."/>
            <person name="Reiner D.S."/>
            <person name="Samuelson J."/>
            <person name="Svard S.G."/>
            <person name="Sogin M.L."/>
        </authorList>
    </citation>
    <scope>NUCLEOTIDE SEQUENCE [LARGE SCALE GENOMIC DNA]</scope>
    <source>
        <strain evidence="1 2">WB C6</strain>
    </source>
</reference>
<organism evidence="1 2">
    <name type="scientific">Giardia intestinalis (strain ATCC 50803 / WB clone C6)</name>
    <name type="common">Giardia lamblia</name>
    <dbReference type="NCBI Taxonomy" id="184922"/>
    <lineage>
        <taxon>Eukaryota</taxon>
        <taxon>Metamonada</taxon>
        <taxon>Diplomonadida</taxon>
        <taxon>Hexamitidae</taxon>
        <taxon>Giardiinae</taxon>
        <taxon>Giardia</taxon>
    </lineage>
</organism>
<dbReference type="GeneID" id="5698864"/>
<dbReference type="RefSeq" id="XP_001705982.1">
    <property type="nucleotide sequence ID" value="XM_001705930.1"/>
</dbReference>
<dbReference type="EMBL" id="AACB03000001">
    <property type="protein sequence ID" value="KAE8305590.1"/>
    <property type="molecule type" value="Genomic_DNA"/>
</dbReference>
<dbReference type="VEuPathDB" id="GiardiaDB:GL50803_16629"/>
<protein>
    <submittedName>
        <fullName evidence="1">Uncharacterized protein</fullName>
    </submittedName>
</protein>
<evidence type="ECO:0000313" key="2">
    <source>
        <dbReference type="Proteomes" id="UP000001548"/>
    </source>
</evidence>
<dbReference type="OMA" id="VACSCDQ"/>